<keyword evidence="2" id="KW-0238">DNA-binding</keyword>
<evidence type="ECO:0000259" key="1">
    <source>
        <dbReference type="Pfam" id="PF02721"/>
    </source>
</evidence>
<protein>
    <submittedName>
        <fullName evidence="2">Replication protein A 70 kDa DNA-binding subunit C</fullName>
    </submittedName>
</protein>
<gene>
    <name evidence="2" type="ORF">CTI12_AA362300</name>
</gene>
<sequence length="186" mass="21492">MPVTHRHFEMIVVDEKGDKIHVIVKNGLLMFLDKYFKEDMVVLISNFNVVPNNTGYKYTKHPYRITFDGFKTACQSTTFDSGFNKIGFEVTKFSDIISFNLDTELPVDIQGEVFSWELALRDYEGVELTCLVMGIMAEHLLDYIKSIEKHDKLLMDIGNARVYDDDKGPPMIYINHQIGSTFEIFE</sequence>
<evidence type="ECO:0000313" key="3">
    <source>
        <dbReference type="Proteomes" id="UP000245207"/>
    </source>
</evidence>
<accession>A0A2U1MIE2</accession>
<evidence type="ECO:0000313" key="2">
    <source>
        <dbReference type="EMBL" id="PWA61033.1"/>
    </source>
</evidence>
<dbReference type="Gene3D" id="2.40.50.140">
    <property type="entry name" value="Nucleic acid-binding proteins"/>
    <property type="match status" value="1"/>
</dbReference>
<dbReference type="Pfam" id="PF02721">
    <property type="entry name" value="DUF223"/>
    <property type="match status" value="1"/>
</dbReference>
<proteinExistence type="predicted"/>
<comment type="caution">
    <text evidence="2">The sequence shown here is derived from an EMBL/GenBank/DDBJ whole genome shotgun (WGS) entry which is preliminary data.</text>
</comment>
<dbReference type="Proteomes" id="UP000245207">
    <property type="component" value="Unassembled WGS sequence"/>
</dbReference>
<dbReference type="GO" id="GO:0003677">
    <property type="term" value="F:DNA binding"/>
    <property type="evidence" value="ECO:0007669"/>
    <property type="project" value="UniProtKB-KW"/>
</dbReference>
<dbReference type="STRING" id="35608.A0A2U1MIE2"/>
<dbReference type="SUPFAM" id="SSF50249">
    <property type="entry name" value="Nucleic acid-binding proteins"/>
    <property type="match status" value="1"/>
</dbReference>
<dbReference type="EMBL" id="PKPP01005201">
    <property type="protein sequence ID" value="PWA61033.1"/>
    <property type="molecule type" value="Genomic_DNA"/>
</dbReference>
<dbReference type="CDD" id="cd04480">
    <property type="entry name" value="RPA1_DBD_A_like"/>
    <property type="match status" value="1"/>
</dbReference>
<dbReference type="InterPro" id="IPR012340">
    <property type="entry name" value="NA-bd_OB-fold"/>
</dbReference>
<organism evidence="2 3">
    <name type="scientific">Artemisia annua</name>
    <name type="common">Sweet wormwood</name>
    <dbReference type="NCBI Taxonomy" id="35608"/>
    <lineage>
        <taxon>Eukaryota</taxon>
        <taxon>Viridiplantae</taxon>
        <taxon>Streptophyta</taxon>
        <taxon>Embryophyta</taxon>
        <taxon>Tracheophyta</taxon>
        <taxon>Spermatophyta</taxon>
        <taxon>Magnoliopsida</taxon>
        <taxon>eudicotyledons</taxon>
        <taxon>Gunneridae</taxon>
        <taxon>Pentapetalae</taxon>
        <taxon>asterids</taxon>
        <taxon>campanulids</taxon>
        <taxon>Asterales</taxon>
        <taxon>Asteraceae</taxon>
        <taxon>Asteroideae</taxon>
        <taxon>Anthemideae</taxon>
        <taxon>Artemisiinae</taxon>
        <taxon>Artemisia</taxon>
    </lineage>
</organism>
<reference evidence="2 3" key="1">
    <citation type="journal article" date="2018" name="Mol. Plant">
        <title>The genome of Artemisia annua provides insight into the evolution of Asteraceae family and artemisinin biosynthesis.</title>
        <authorList>
            <person name="Shen Q."/>
            <person name="Zhang L."/>
            <person name="Liao Z."/>
            <person name="Wang S."/>
            <person name="Yan T."/>
            <person name="Shi P."/>
            <person name="Liu M."/>
            <person name="Fu X."/>
            <person name="Pan Q."/>
            <person name="Wang Y."/>
            <person name="Lv Z."/>
            <person name="Lu X."/>
            <person name="Zhang F."/>
            <person name="Jiang W."/>
            <person name="Ma Y."/>
            <person name="Chen M."/>
            <person name="Hao X."/>
            <person name="Li L."/>
            <person name="Tang Y."/>
            <person name="Lv G."/>
            <person name="Zhou Y."/>
            <person name="Sun X."/>
            <person name="Brodelius P.E."/>
            <person name="Rose J.K.C."/>
            <person name="Tang K."/>
        </authorList>
    </citation>
    <scope>NUCLEOTIDE SEQUENCE [LARGE SCALE GENOMIC DNA]</scope>
    <source>
        <strain evidence="3">cv. Huhao1</strain>
        <tissue evidence="2">Leaf</tissue>
    </source>
</reference>
<dbReference type="InterPro" id="IPR003871">
    <property type="entry name" value="RFA1B/D_OB_1st"/>
</dbReference>
<feature type="domain" description="Replication protein A 70 kDa DNA-binding subunit B/D first OB fold" evidence="1">
    <location>
        <begin position="7"/>
        <end position="67"/>
    </location>
</feature>
<keyword evidence="3" id="KW-1185">Reference proteome</keyword>
<dbReference type="AlphaFoldDB" id="A0A2U1MIE2"/>
<name>A0A2U1MIE2_ARTAN</name>